<organism evidence="2 3">
    <name type="scientific">Drechslerella dactyloides</name>
    <name type="common">Nematode-trapping fungus</name>
    <name type="synonym">Arthrobotrys dactyloides</name>
    <dbReference type="NCBI Taxonomy" id="74499"/>
    <lineage>
        <taxon>Eukaryota</taxon>
        <taxon>Fungi</taxon>
        <taxon>Dikarya</taxon>
        <taxon>Ascomycota</taxon>
        <taxon>Pezizomycotina</taxon>
        <taxon>Orbiliomycetes</taxon>
        <taxon>Orbiliales</taxon>
        <taxon>Orbiliaceae</taxon>
        <taxon>Drechslerella</taxon>
    </lineage>
</organism>
<dbReference type="InterPro" id="IPR056002">
    <property type="entry name" value="DUF7580"/>
</dbReference>
<dbReference type="Proteomes" id="UP001221413">
    <property type="component" value="Unassembled WGS sequence"/>
</dbReference>
<gene>
    <name evidence="2" type="ORF">Dda_7362</name>
</gene>
<accession>A0AAD6IWC0</accession>
<dbReference type="AlphaFoldDB" id="A0AAD6IWC0"/>
<comment type="caution">
    <text evidence="2">The sequence shown here is derived from an EMBL/GenBank/DDBJ whole genome shotgun (WGS) entry which is preliminary data.</text>
</comment>
<evidence type="ECO:0000313" key="2">
    <source>
        <dbReference type="EMBL" id="KAJ6257577.1"/>
    </source>
</evidence>
<feature type="domain" description="DUF7580" evidence="1">
    <location>
        <begin position="205"/>
        <end position="487"/>
    </location>
</feature>
<dbReference type="Pfam" id="PF24476">
    <property type="entry name" value="DUF7580"/>
    <property type="match status" value="1"/>
</dbReference>
<dbReference type="PANTHER" id="PTHR35186">
    <property type="entry name" value="ANK_REP_REGION DOMAIN-CONTAINING PROTEIN"/>
    <property type="match status" value="1"/>
</dbReference>
<keyword evidence="3" id="KW-1185">Reference proteome</keyword>
<sequence>MEVAGLVLGAIPILITAVEGYKKTSRFAKLAIGKRACIRNLANALSEHRVILVEVLWKLHRDSGAKTITHADQELLKSLDDTAIQRHFREYLGEDTYVALIGKLDRSRTTISVIAKYIATLVAGLEVPTDELKKIMQTNEAQKPKQLDLMRRFKTGLREGEIKAAIKELDDAIDSIRGLTDIACENRQHVVDNSPKAKKLAGTLHRVRRLANKLHIAIGRSWRVGCHTKHDTKLFLEDHLGTAADDLSLAKKASLSSSVTFRLVFEAKASPSSTVWHETTVQVMDDTDDFNDSLDAIACSQSSEPRRKTAFAIPDITSPTSDIDMTLIADICAAIAVVKSNNVGVTFIVAGNRQFGFICQEEDTLLPCYFFGSEISLQTLLLSGVPPGFRGPLIPLRAQMLLAFRLALNLLQLLQTRWIQKAWSKDSIYFPISVAAATPDFSRPFVSIQFDDQSNGPAGPPHAVELRMAILELGILLLEIWHLETFEQWCERALGVKCKPPSAENFNIRHMLASAWLADKSNQPLEFYRKATFYCISGIDNGEAGGGGAQGDKTGFWGELCQNVIEPLSQNCRL</sequence>
<dbReference type="EMBL" id="JAQGDS010000010">
    <property type="protein sequence ID" value="KAJ6257577.1"/>
    <property type="molecule type" value="Genomic_DNA"/>
</dbReference>
<evidence type="ECO:0000259" key="1">
    <source>
        <dbReference type="Pfam" id="PF24476"/>
    </source>
</evidence>
<proteinExistence type="predicted"/>
<evidence type="ECO:0000313" key="3">
    <source>
        <dbReference type="Proteomes" id="UP001221413"/>
    </source>
</evidence>
<dbReference type="PANTHER" id="PTHR35186:SF4">
    <property type="entry name" value="PRION-INHIBITION AND PROPAGATION HELO DOMAIN-CONTAINING PROTEIN"/>
    <property type="match status" value="1"/>
</dbReference>
<name>A0AAD6IWC0_DREDA</name>
<protein>
    <recommendedName>
        <fullName evidence="1">DUF7580 domain-containing protein</fullName>
    </recommendedName>
</protein>
<reference evidence="2" key="1">
    <citation type="submission" date="2023-01" db="EMBL/GenBank/DDBJ databases">
        <title>The chitinases involved in constricting ring structure development in the nematode-trapping fungus Drechslerella dactyloides.</title>
        <authorList>
            <person name="Wang R."/>
            <person name="Zhang L."/>
            <person name="Tang P."/>
            <person name="Li S."/>
            <person name="Liang L."/>
        </authorList>
    </citation>
    <scope>NUCLEOTIDE SEQUENCE</scope>
    <source>
        <strain evidence="2">YMF1.00031</strain>
    </source>
</reference>